<feature type="compositionally biased region" description="Pro residues" evidence="1">
    <location>
        <begin position="78"/>
        <end position="89"/>
    </location>
</feature>
<feature type="compositionally biased region" description="Basic and acidic residues" evidence="1">
    <location>
        <begin position="1"/>
        <end position="14"/>
    </location>
</feature>
<evidence type="ECO:0000313" key="5">
    <source>
        <dbReference type="Proteomes" id="UP000316331"/>
    </source>
</evidence>
<feature type="transmembrane region" description="Helical" evidence="2">
    <location>
        <begin position="189"/>
        <end position="211"/>
    </location>
</feature>
<name>A0A543F421_9NOCA</name>
<sequence length="355" mass="36481">MGSEGDAKDNEADKPGSQFGPPLNDFGPPTGDFGPSVGGGDFGPPLNEFGGPQLGEVGPQWPEPPGDHPDVGWRPAAEAPPVPPTPPQYRAPDTTVFPDNPPAPQARPAPAPDVERDVSADATVRHTAAPAGGTPERWWNSPSESGEVPKPPPTTDPGLSWADDPIAKRLAPGAPVAATGGSGGGNKRWVVLGVAAAVAVLIGLVVTIVAVNGGGDEGTTAAPPSDSSVGRGCVPSKDDRVTVGNGAGGFDSGPDAILGFQHGFYVERSGEKARRYVAPDSVNVSPAETIQAAINDQIPVGTTHCLRIAQVTADTFEVDLTEYRPGSSPIVYPQVVQTVSRDGKTLILSMRARSW</sequence>
<dbReference type="Proteomes" id="UP000316331">
    <property type="component" value="Unassembled WGS sequence"/>
</dbReference>
<gene>
    <name evidence="4" type="ORF">FB390_0152</name>
</gene>
<evidence type="ECO:0000256" key="2">
    <source>
        <dbReference type="SAM" id="Phobius"/>
    </source>
</evidence>
<accession>A0A543F421</accession>
<protein>
    <recommendedName>
        <fullName evidence="3">DUF8176 domain-containing protein</fullName>
    </recommendedName>
</protein>
<keyword evidence="5" id="KW-1185">Reference proteome</keyword>
<feature type="compositionally biased region" description="Pro residues" evidence="1">
    <location>
        <begin position="99"/>
        <end position="111"/>
    </location>
</feature>
<dbReference type="EMBL" id="VFPG01000001">
    <property type="protein sequence ID" value="TQM28579.1"/>
    <property type="molecule type" value="Genomic_DNA"/>
</dbReference>
<feature type="region of interest" description="Disordered" evidence="1">
    <location>
        <begin position="1"/>
        <end position="165"/>
    </location>
</feature>
<dbReference type="AlphaFoldDB" id="A0A543F421"/>
<keyword evidence="2" id="KW-0472">Membrane</keyword>
<dbReference type="Pfam" id="PF26527">
    <property type="entry name" value="DUF8176"/>
    <property type="match status" value="1"/>
</dbReference>
<evidence type="ECO:0000259" key="3">
    <source>
        <dbReference type="Pfam" id="PF26527"/>
    </source>
</evidence>
<evidence type="ECO:0000313" key="4">
    <source>
        <dbReference type="EMBL" id="TQM28579.1"/>
    </source>
</evidence>
<dbReference type="RefSeq" id="WP_246123794.1">
    <property type="nucleotide sequence ID" value="NZ_VFPG01000001.1"/>
</dbReference>
<proteinExistence type="predicted"/>
<evidence type="ECO:0000256" key="1">
    <source>
        <dbReference type="SAM" id="MobiDB-lite"/>
    </source>
</evidence>
<comment type="caution">
    <text evidence="4">The sequence shown here is derived from an EMBL/GenBank/DDBJ whole genome shotgun (WGS) entry which is preliminary data.</text>
</comment>
<keyword evidence="2" id="KW-1133">Transmembrane helix</keyword>
<organism evidence="4 5">
    <name type="scientific">Nocardia bhagyanarayanae</name>
    <dbReference type="NCBI Taxonomy" id="1215925"/>
    <lineage>
        <taxon>Bacteria</taxon>
        <taxon>Bacillati</taxon>
        <taxon>Actinomycetota</taxon>
        <taxon>Actinomycetes</taxon>
        <taxon>Mycobacteriales</taxon>
        <taxon>Nocardiaceae</taxon>
        <taxon>Nocardia</taxon>
    </lineage>
</organism>
<keyword evidence="2" id="KW-0812">Transmembrane</keyword>
<reference evidence="4 5" key="1">
    <citation type="submission" date="2019-06" db="EMBL/GenBank/DDBJ databases">
        <title>Sequencing the genomes of 1000 actinobacteria strains.</title>
        <authorList>
            <person name="Klenk H.-P."/>
        </authorList>
    </citation>
    <scope>NUCLEOTIDE SEQUENCE [LARGE SCALE GENOMIC DNA]</scope>
    <source>
        <strain evidence="4 5">DSM 103495</strain>
    </source>
</reference>
<feature type="domain" description="DUF8176" evidence="3">
    <location>
        <begin position="231"/>
        <end position="349"/>
    </location>
</feature>
<dbReference type="InterPro" id="IPR058489">
    <property type="entry name" value="DUF8176"/>
</dbReference>